<accession>A0ABQ7GXH2</accession>
<keyword evidence="2" id="KW-1185">Reference proteome</keyword>
<evidence type="ECO:0000313" key="1">
    <source>
        <dbReference type="EMBL" id="KAF5839297.1"/>
    </source>
</evidence>
<protein>
    <submittedName>
        <fullName evidence="1">Uncharacterized protein</fullName>
    </submittedName>
</protein>
<proteinExistence type="predicted"/>
<comment type="caution">
    <text evidence="1">The sequence shown here is derived from an EMBL/GenBank/DDBJ whole genome shotgun (WGS) entry which is preliminary data.</text>
</comment>
<organism evidence="1 2">
    <name type="scientific">Dunaliella salina</name>
    <name type="common">Green alga</name>
    <name type="synonym">Protococcus salinus</name>
    <dbReference type="NCBI Taxonomy" id="3046"/>
    <lineage>
        <taxon>Eukaryota</taxon>
        <taxon>Viridiplantae</taxon>
        <taxon>Chlorophyta</taxon>
        <taxon>core chlorophytes</taxon>
        <taxon>Chlorophyceae</taxon>
        <taxon>CS clade</taxon>
        <taxon>Chlamydomonadales</taxon>
        <taxon>Dunaliellaceae</taxon>
        <taxon>Dunaliella</taxon>
    </lineage>
</organism>
<evidence type="ECO:0000313" key="2">
    <source>
        <dbReference type="Proteomes" id="UP000815325"/>
    </source>
</evidence>
<reference evidence="1" key="1">
    <citation type="submission" date="2017-08" db="EMBL/GenBank/DDBJ databases">
        <authorList>
            <person name="Polle J.E."/>
            <person name="Barry K."/>
            <person name="Cushman J."/>
            <person name="Schmutz J."/>
            <person name="Tran D."/>
            <person name="Hathwaick L.T."/>
            <person name="Yim W.C."/>
            <person name="Jenkins J."/>
            <person name="Mckie-Krisberg Z.M."/>
            <person name="Prochnik S."/>
            <person name="Lindquist E."/>
            <person name="Dockter R.B."/>
            <person name="Adam C."/>
            <person name="Molina H."/>
            <person name="Bunkerborg J."/>
            <person name="Jin E."/>
            <person name="Buchheim M."/>
            <person name="Magnuson J."/>
        </authorList>
    </citation>
    <scope>NUCLEOTIDE SEQUENCE</scope>
    <source>
        <strain evidence="1">CCAP 19/18</strain>
    </source>
</reference>
<sequence length="67" mass="7399">MLNCQREELDGAIDALSHGMYRKHVAQSTRVVSCEFGFLSSLCKEPIGGSVFLQLLNFILSIQSPVI</sequence>
<name>A0ABQ7GXH2_DUNSA</name>
<dbReference type="Proteomes" id="UP000815325">
    <property type="component" value="Unassembled WGS sequence"/>
</dbReference>
<gene>
    <name evidence="1" type="ORF">DUNSADRAFT_1170</name>
</gene>
<dbReference type="EMBL" id="MU069548">
    <property type="protein sequence ID" value="KAF5839297.1"/>
    <property type="molecule type" value="Genomic_DNA"/>
</dbReference>